<keyword evidence="2" id="KW-0732">Signal</keyword>
<feature type="signal peptide" evidence="2">
    <location>
        <begin position="1"/>
        <end position="28"/>
    </location>
</feature>
<reference evidence="3" key="3">
    <citation type="journal article" date="2021" name="Syst. Appl. Microbiol.">
        <title>Roseomonas hellenica sp. nov., isolated from roots of wild-growing Alkanna tinctoria.</title>
        <authorList>
            <person name="Rat A."/>
            <person name="Naranjo H.D."/>
            <person name="Lebbe L."/>
            <person name="Cnockaert M."/>
            <person name="Krigas N."/>
            <person name="Grigoriadou K."/>
            <person name="Maloupa E."/>
            <person name="Willems A."/>
        </authorList>
    </citation>
    <scope>NUCLEOTIDE SEQUENCE</scope>
    <source>
        <strain evidence="3">LMG 31161</strain>
    </source>
</reference>
<evidence type="ECO:0000256" key="2">
    <source>
        <dbReference type="SAM" id="SignalP"/>
    </source>
</evidence>
<dbReference type="AlphaFoldDB" id="A0A9X9WCL9"/>
<reference evidence="3" key="1">
    <citation type="submission" date="2020-01" db="EMBL/GenBank/DDBJ databases">
        <authorList>
            <person name="Rat A."/>
        </authorList>
    </citation>
    <scope>NUCLEOTIDE SEQUENCE</scope>
    <source>
        <strain evidence="3">LMG 31161</strain>
    </source>
</reference>
<feature type="chain" id="PRO_5040833764" evidence="2">
    <location>
        <begin position="29"/>
        <end position="191"/>
    </location>
</feature>
<keyword evidence="5" id="KW-1185">Reference proteome</keyword>
<dbReference type="EMBL" id="JAAEDK010000004">
    <property type="protein sequence ID" value="MBR0658079.1"/>
    <property type="molecule type" value="Genomic_DNA"/>
</dbReference>
<evidence type="ECO:0000313" key="4">
    <source>
        <dbReference type="EMBL" id="NKE15392.1"/>
    </source>
</evidence>
<protein>
    <submittedName>
        <fullName evidence="3">Uncharacterized protein</fullName>
    </submittedName>
</protein>
<dbReference type="Proteomes" id="UP001138708">
    <property type="component" value="Unassembled WGS sequence"/>
</dbReference>
<evidence type="ECO:0000313" key="6">
    <source>
        <dbReference type="Proteomes" id="UP001138708"/>
    </source>
</evidence>
<dbReference type="RefSeq" id="WP_168037963.1">
    <property type="nucleotide sequence ID" value="NZ_JAAEDK010000004.1"/>
</dbReference>
<evidence type="ECO:0000256" key="1">
    <source>
        <dbReference type="SAM" id="MobiDB-lite"/>
    </source>
</evidence>
<dbReference type="EMBL" id="JAAVUP010000001">
    <property type="protein sequence ID" value="NKE15392.1"/>
    <property type="molecule type" value="Genomic_DNA"/>
</dbReference>
<feature type="compositionally biased region" description="Low complexity" evidence="1">
    <location>
        <begin position="170"/>
        <end position="181"/>
    </location>
</feature>
<organism evidence="3 6">
    <name type="scientific">Neoroseomonas oryzicola</name>
    <dbReference type="NCBI Taxonomy" id="535904"/>
    <lineage>
        <taxon>Bacteria</taxon>
        <taxon>Pseudomonadati</taxon>
        <taxon>Pseudomonadota</taxon>
        <taxon>Alphaproteobacteria</taxon>
        <taxon>Acetobacterales</taxon>
        <taxon>Acetobacteraceae</taxon>
        <taxon>Neoroseomonas</taxon>
    </lineage>
</organism>
<feature type="region of interest" description="Disordered" evidence="1">
    <location>
        <begin position="169"/>
        <end position="191"/>
    </location>
</feature>
<evidence type="ECO:0000313" key="3">
    <source>
        <dbReference type="EMBL" id="MBR0658079.1"/>
    </source>
</evidence>
<evidence type="ECO:0000313" key="5">
    <source>
        <dbReference type="Proteomes" id="UP000746741"/>
    </source>
</evidence>
<proteinExistence type="predicted"/>
<accession>A0A9X9WCL9</accession>
<comment type="caution">
    <text evidence="3">The sequence shown here is derived from an EMBL/GenBank/DDBJ whole genome shotgun (WGS) entry which is preliminary data.</text>
</comment>
<sequence length="191" mass="20432">MSPRFLSSRWHVAPAMLVALLLASGAHAQDSFVRVADPETGRPVLSILGTGIGMPFASLSLEMRCPASQAWTIAVNGVRAPAGTTVMVGFGDPGGGWTPIRSAPTRYEDRSLSLSLDRSAFRSALVQARADYPEARDAEVRIVIGDAVGLAVNRDALVREMTEFARECDPPAAAPATARRSTPVRRIDYAR</sequence>
<gene>
    <name evidence="4" type="ORF">GWK15_00405</name>
    <name evidence="3" type="ORF">GXW75_02365</name>
</gene>
<name>A0A9X9WCL9_9PROT</name>
<dbReference type="Proteomes" id="UP000746741">
    <property type="component" value="Unassembled WGS sequence"/>
</dbReference>
<reference evidence="4 5" key="2">
    <citation type="submission" date="2020-02" db="EMBL/GenBank/DDBJ databases">
        <authorList>
            <person name="Sun Q."/>
            <person name="Inoue M."/>
        </authorList>
    </citation>
    <scope>NUCLEOTIDE SEQUENCE [LARGE SCALE GENOMIC DNA]</scope>
    <source>
        <strain evidence="4 5">KCTC 22478</strain>
    </source>
</reference>